<evidence type="ECO:0000259" key="3">
    <source>
        <dbReference type="PROSITE" id="PS51471"/>
    </source>
</evidence>
<proteinExistence type="inferred from homology"/>
<dbReference type="AlphaFoldDB" id="A0A1L9S6K8"/>
<keyword evidence="2" id="KW-0408">Iron</keyword>
<dbReference type="PANTHER" id="PTHR47990">
    <property type="entry name" value="2-OXOGLUTARATE (2OG) AND FE(II)-DEPENDENT OXYGENASE SUPERFAMILY PROTEIN-RELATED"/>
    <property type="match status" value="1"/>
</dbReference>
<sequence>MSFSSIPLIDFRQLQDAEEQTKASALAQLREAIFLVGFLYLTNTGLEETIAKTHAALPSLFSLPEAVKEECNMLHSPAFLGYTRLGAETTAKRTDWREQFDFGTGGERKIDHAWDRLEGYNQYPDDKTQRLVEEYLAGIQVVSSQFMHAVAECLSLPRETFDAFAGRMSRLKFIKYPVSQSEETRQGVGPHKDSAGLFTFLSQDDVGGLQVLNKDGVWIDAPPVPNSLVVNIQQGFEAITGGICSATTHRVVAPCSDRIRYSIPFFLGVRLDLTLDELKASASHIVERIPAADNEKKNAVDVPSEFLSPLYQCFGEAHLRNRILSHPDVGKRWYPDLYEKYSKQLLV</sequence>
<keyword evidence="5" id="KW-1185">Reference proteome</keyword>
<dbReference type="RefSeq" id="XP_022577324.1">
    <property type="nucleotide sequence ID" value="XM_022726168.1"/>
</dbReference>
<gene>
    <name evidence="4" type="ORF">ASPZODRAFT_155068</name>
</gene>
<dbReference type="EMBL" id="KV878356">
    <property type="protein sequence ID" value="OJJ42814.1"/>
    <property type="molecule type" value="Genomic_DNA"/>
</dbReference>
<name>A0A1L9S6K8_9EURO</name>
<dbReference type="SUPFAM" id="SSF51197">
    <property type="entry name" value="Clavaminate synthase-like"/>
    <property type="match status" value="1"/>
</dbReference>
<evidence type="ECO:0000313" key="4">
    <source>
        <dbReference type="EMBL" id="OJJ42814.1"/>
    </source>
</evidence>
<dbReference type="InterPro" id="IPR027443">
    <property type="entry name" value="IPNS-like_sf"/>
</dbReference>
<dbReference type="GO" id="GO:0016491">
    <property type="term" value="F:oxidoreductase activity"/>
    <property type="evidence" value="ECO:0007669"/>
    <property type="project" value="UniProtKB-KW"/>
</dbReference>
<dbReference type="STRING" id="1073090.A0A1L9S6K8"/>
<evidence type="ECO:0000313" key="5">
    <source>
        <dbReference type="Proteomes" id="UP000184188"/>
    </source>
</evidence>
<dbReference type="Gene3D" id="2.60.120.330">
    <property type="entry name" value="B-lactam Antibiotic, Isopenicillin N Synthase, Chain"/>
    <property type="match status" value="1"/>
</dbReference>
<dbReference type="GO" id="GO:0044283">
    <property type="term" value="P:small molecule biosynthetic process"/>
    <property type="evidence" value="ECO:0007669"/>
    <property type="project" value="UniProtKB-ARBA"/>
</dbReference>
<dbReference type="VEuPathDB" id="FungiDB:ASPZODRAFT_155068"/>
<dbReference type="InterPro" id="IPR026992">
    <property type="entry name" value="DIOX_N"/>
</dbReference>
<keyword evidence="2" id="KW-0479">Metal-binding</keyword>
<keyword evidence="2" id="KW-0560">Oxidoreductase</keyword>
<reference evidence="5" key="1">
    <citation type="journal article" date="2017" name="Genome Biol.">
        <title>Comparative genomics reveals high biological diversity and specific adaptations in the industrially and medically important fungal genus Aspergillus.</title>
        <authorList>
            <person name="de Vries R.P."/>
            <person name="Riley R."/>
            <person name="Wiebenga A."/>
            <person name="Aguilar-Osorio G."/>
            <person name="Amillis S."/>
            <person name="Uchima C.A."/>
            <person name="Anderluh G."/>
            <person name="Asadollahi M."/>
            <person name="Askin M."/>
            <person name="Barry K."/>
            <person name="Battaglia E."/>
            <person name="Bayram O."/>
            <person name="Benocci T."/>
            <person name="Braus-Stromeyer S.A."/>
            <person name="Caldana C."/>
            <person name="Canovas D."/>
            <person name="Cerqueira G.C."/>
            <person name="Chen F."/>
            <person name="Chen W."/>
            <person name="Choi C."/>
            <person name="Clum A."/>
            <person name="Dos Santos R.A."/>
            <person name="Damasio A.R."/>
            <person name="Diallinas G."/>
            <person name="Emri T."/>
            <person name="Fekete E."/>
            <person name="Flipphi M."/>
            <person name="Freyberg S."/>
            <person name="Gallo A."/>
            <person name="Gournas C."/>
            <person name="Habgood R."/>
            <person name="Hainaut M."/>
            <person name="Harispe M.L."/>
            <person name="Henrissat B."/>
            <person name="Hilden K.S."/>
            <person name="Hope R."/>
            <person name="Hossain A."/>
            <person name="Karabika E."/>
            <person name="Karaffa L."/>
            <person name="Karanyi Z."/>
            <person name="Krasevec N."/>
            <person name="Kuo A."/>
            <person name="Kusch H."/>
            <person name="LaButti K."/>
            <person name="Lagendijk E.L."/>
            <person name="Lapidus A."/>
            <person name="Levasseur A."/>
            <person name="Lindquist E."/>
            <person name="Lipzen A."/>
            <person name="Logrieco A.F."/>
            <person name="MacCabe A."/>
            <person name="Maekelae M.R."/>
            <person name="Malavazi I."/>
            <person name="Melin P."/>
            <person name="Meyer V."/>
            <person name="Mielnichuk N."/>
            <person name="Miskei M."/>
            <person name="Molnar A.P."/>
            <person name="Mule G."/>
            <person name="Ngan C.Y."/>
            <person name="Orejas M."/>
            <person name="Orosz E."/>
            <person name="Ouedraogo J.P."/>
            <person name="Overkamp K.M."/>
            <person name="Park H.-S."/>
            <person name="Perrone G."/>
            <person name="Piumi F."/>
            <person name="Punt P.J."/>
            <person name="Ram A.F."/>
            <person name="Ramon A."/>
            <person name="Rauscher S."/>
            <person name="Record E."/>
            <person name="Riano-Pachon D.M."/>
            <person name="Robert V."/>
            <person name="Roehrig J."/>
            <person name="Ruller R."/>
            <person name="Salamov A."/>
            <person name="Salih N.S."/>
            <person name="Samson R.A."/>
            <person name="Sandor E."/>
            <person name="Sanguinetti M."/>
            <person name="Schuetze T."/>
            <person name="Sepcic K."/>
            <person name="Shelest E."/>
            <person name="Sherlock G."/>
            <person name="Sophianopoulou V."/>
            <person name="Squina F.M."/>
            <person name="Sun H."/>
            <person name="Susca A."/>
            <person name="Todd R.B."/>
            <person name="Tsang A."/>
            <person name="Unkles S.E."/>
            <person name="van de Wiele N."/>
            <person name="van Rossen-Uffink D."/>
            <person name="Oliveira J.V."/>
            <person name="Vesth T.C."/>
            <person name="Visser J."/>
            <person name="Yu J.-H."/>
            <person name="Zhou M."/>
            <person name="Andersen M.R."/>
            <person name="Archer D.B."/>
            <person name="Baker S.E."/>
            <person name="Benoit I."/>
            <person name="Brakhage A.A."/>
            <person name="Braus G.H."/>
            <person name="Fischer R."/>
            <person name="Frisvad J.C."/>
            <person name="Goldman G.H."/>
            <person name="Houbraken J."/>
            <person name="Oakley B."/>
            <person name="Pocsi I."/>
            <person name="Scazzocchio C."/>
            <person name="Seiboth B."/>
            <person name="vanKuyk P.A."/>
            <person name="Wortman J."/>
            <person name="Dyer P.S."/>
            <person name="Grigoriev I.V."/>
        </authorList>
    </citation>
    <scope>NUCLEOTIDE SEQUENCE [LARGE SCALE GENOMIC DNA]</scope>
    <source>
        <strain evidence="5">CBS 506.65</strain>
    </source>
</reference>
<dbReference type="Proteomes" id="UP000184188">
    <property type="component" value="Unassembled WGS sequence"/>
</dbReference>
<protein>
    <recommendedName>
        <fullName evidence="3">Fe2OG dioxygenase domain-containing protein</fullName>
    </recommendedName>
</protein>
<dbReference type="Pfam" id="PF03171">
    <property type="entry name" value="2OG-FeII_Oxy"/>
    <property type="match status" value="1"/>
</dbReference>
<dbReference type="GO" id="GO:0046872">
    <property type="term" value="F:metal ion binding"/>
    <property type="evidence" value="ECO:0007669"/>
    <property type="project" value="UniProtKB-KW"/>
</dbReference>
<organism evidence="4 5">
    <name type="scientific">Penicilliopsis zonata CBS 506.65</name>
    <dbReference type="NCBI Taxonomy" id="1073090"/>
    <lineage>
        <taxon>Eukaryota</taxon>
        <taxon>Fungi</taxon>
        <taxon>Dikarya</taxon>
        <taxon>Ascomycota</taxon>
        <taxon>Pezizomycotina</taxon>
        <taxon>Eurotiomycetes</taxon>
        <taxon>Eurotiomycetidae</taxon>
        <taxon>Eurotiales</taxon>
        <taxon>Aspergillaceae</taxon>
        <taxon>Penicilliopsis</taxon>
    </lineage>
</organism>
<dbReference type="InterPro" id="IPR005123">
    <property type="entry name" value="Oxoglu/Fe-dep_dioxygenase_dom"/>
</dbReference>
<dbReference type="Pfam" id="PF14226">
    <property type="entry name" value="DIOX_N"/>
    <property type="match status" value="1"/>
</dbReference>
<dbReference type="InterPro" id="IPR044861">
    <property type="entry name" value="IPNS-like_FE2OG_OXY"/>
</dbReference>
<evidence type="ECO:0000256" key="1">
    <source>
        <dbReference type="ARBA" id="ARBA00008056"/>
    </source>
</evidence>
<dbReference type="InterPro" id="IPR050231">
    <property type="entry name" value="Iron_ascorbate_oxido_reductase"/>
</dbReference>
<dbReference type="PROSITE" id="PS51471">
    <property type="entry name" value="FE2OG_OXY"/>
    <property type="match status" value="1"/>
</dbReference>
<dbReference type="OrthoDB" id="627829at2759"/>
<evidence type="ECO:0000256" key="2">
    <source>
        <dbReference type="RuleBase" id="RU003682"/>
    </source>
</evidence>
<dbReference type="GeneID" id="34612632"/>
<accession>A0A1L9S6K8</accession>
<comment type="similarity">
    <text evidence="1 2">Belongs to the iron/ascorbate-dependent oxidoreductase family.</text>
</comment>
<feature type="domain" description="Fe2OG dioxygenase" evidence="3">
    <location>
        <begin position="166"/>
        <end position="269"/>
    </location>
</feature>